<dbReference type="CDD" id="cd00773">
    <property type="entry name" value="HisRS-like_core"/>
    <property type="match status" value="1"/>
</dbReference>
<keyword evidence="4" id="KW-0067">ATP-binding</keyword>
<comment type="catalytic activity">
    <reaction evidence="3 4">
        <text>tRNA(His) + L-histidine + ATP = L-histidyl-tRNA(His) + AMP + diphosphate + H(+)</text>
        <dbReference type="Rhea" id="RHEA:17313"/>
        <dbReference type="Rhea" id="RHEA-COMP:9665"/>
        <dbReference type="Rhea" id="RHEA-COMP:9689"/>
        <dbReference type="ChEBI" id="CHEBI:15378"/>
        <dbReference type="ChEBI" id="CHEBI:30616"/>
        <dbReference type="ChEBI" id="CHEBI:33019"/>
        <dbReference type="ChEBI" id="CHEBI:57595"/>
        <dbReference type="ChEBI" id="CHEBI:78442"/>
        <dbReference type="ChEBI" id="CHEBI:78527"/>
        <dbReference type="ChEBI" id="CHEBI:456215"/>
        <dbReference type="EC" id="6.1.1.21"/>
    </reaction>
</comment>
<evidence type="ECO:0000256" key="1">
    <source>
        <dbReference type="ARBA" id="ARBA00008226"/>
    </source>
</evidence>
<comment type="similarity">
    <text evidence="1 4">Belongs to the class-II aminoacyl-tRNA synthetase family.</text>
</comment>
<dbReference type="Gene3D" id="3.30.930.10">
    <property type="entry name" value="Bira Bifunctional Protein, Domain 2"/>
    <property type="match status" value="1"/>
</dbReference>
<dbReference type="InterPro" id="IPR006195">
    <property type="entry name" value="aa-tRNA-synth_II"/>
</dbReference>
<keyword evidence="4 7" id="KW-0436">Ligase</keyword>
<evidence type="ECO:0000259" key="6">
    <source>
        <dbReference type="PROSITE" id="PS50862"/>
    </source>
</evidence>
<dbReference type="EMBL" id="MF101450">
    <property type="protein sequence ID" value="ARW68010.1"/>
    <property type="molecule type" value="Genomic_DNA"/>
</dbReference>
<dbReference type="InterPro" id="IPR004516">
    <property type="entry name" value="HisRS/HisZ"/>
</dbReference>
<feature type="binding site" evidence="5">
    <location>
        <position position="255"/>
    </location>
    <ligand>
        <name>L-histidine</name>
        <dbReference type="ChEBI" id="CHEBI:57595"/>
    </ligand>
</feature>
<accession>A0A1Z1MPJ4</accession>
<dbReference type="GO" id="GO:0004821">
    <property type="term" value="F:histidine-tRNA ligase activity"/>
    <property type="evidence" value="ECO:0007669"/>
    <property type="project" value="UniProtKB-UniRule"/>
</dbReference>
<dbReference type="PIRSF" id="PIRSF001549">
    <property type="entry name" value="His-tRNA_synth"/>
    <property type="match status" value="1"/>
</dbReference>
<dbReference type="NCBIfam" id="TIGR00442">
    <property type="entry name" value="hisS"/>
    <property type="match status" value="1"/>
</dbReference>
<dbReference type="InterPro" id="IPR045864">
    <property type="entry name" value="aa-tRNA-synth_II/BPL/LPL"/>
</dbReference>
<evidence type="ECO:0000256" key="5">
    <source>
        <dbReference type="PIRSR" id="PIRSR001549-1"/>
    </source>
</evidence>
<reference evidence="7" key="1">
    <citation type="journal article" date="2017" name="J. Phycol.">
        <title>Analysis of chloroplast genomes and a supermatrix inform reclassification of the Rhodomelaceae (Rhodophyta).</title>
        <authorList>
            <person name="Diaz-Tapia P."/>
            <person name="Maggs C.A."/>
            <person name="West J.A."/>
            <person name="Verbruggen H."/>
        </authorList>
    </citation>
    <scope>NUCLEOTIDE SEQUENCE</scope>
    <source>
        <strain evidence="7">PD1561</strain>
    </source>
</reference>
<dbReference type="SUPFAM" id="SSF52954">
    <property type="entry name" value="Class II aaRS ABD-related"/>
    <property type="match status" value="1"/>
</dbReference>
<feature type="binding site" evidence="5">
    <location>
        <begin position="79"/>
        <end position="81"/>
    </location>
    <ligand>
        <name>L-histidine</name>
        <dbReference type="ChEBI" id="CHEBI:57595"/>
    </ligand>
</feature>
<keyword evidence="7" id="KW-0150">Chloroplast</keyword>
<dbReference type="PROSITE" id="PS50862">
    <property type="entry name" value="AA_TRNA_LIGASE_II"/>
    <property type="match status" value="1"/>
</dbReference>
<dbReference type="RefSeq" id="YP_009399000.1">
    <property type="nucleotide sequence ID" value="NC_035294.1"/>
</dbReference>
<dbReference type="SUPFAM" id="SSF55681">
    <property type="entry name" value="Class II aaRS and biotin synthetases"/>
    <property type="match status" value="1"/>
</dbReference>
<keyword evidence="4" id="KW-0030">Aminoacyl-tRNA synthetase</keyword>
<dbReference type="Pfam" id="PF03129">
    <property type="entry name" value="HGTP_anticodon"/>
    <property type="match status" value="1"/>
</dbReference>
<evidence type="ECO:0000313" key="7">
    <source>
        <dbReference type="EMBL" id="ARW68010.1"/>
    </source>
</evidence>
<evidence type="ECO:0000256" key="2">
    <source>
        <dbReference type="ARBA" id="ARBA00022741"/>
    </source>
</evidence>
<evidence type="ECO:0000256" key="3">
    <source>
        <dbReference type="ARBA" id="ARBA00047639"/>
    </source>
</evidence>
<dbReference type="InterPro" id="IPR041715">
    <property type="entry name" value="HisRS-like_core"/>
</dbReference>
<organism evidence="7">
    <name type="scientific">Cliftonaea pectinata</name>
    <dbReference type="NCBI Taxonomy" id="2007206"/>
    <lineage>
        <taxon>Eukaryota</taxon>
        <taxon>Rhodophyta</taxon>
        <taxon>Florideophyceae</taxon>
        <taxon>Rhodymeniophycidae</taxon>
        <taxon>Ceramiales</taxon>
        <taxon>Rhodomelaceae</taxon>
        <taxon>Polyzonieae</taxon>
        <taxon>Cliftonaea</taxon>
    </lineage>
</organism>
<dbReference type="AlphaFoldDB" id="A0A1Z1MPJ4"/>
<protein>
    <recommendedName>
        <fullName evidence="4">Histidine--tRNA ligase, chloroplastic</fullName>
        <ecNumber evidence="4">6.1.1.21</ecNumber>
    </recommendedName>
    <alternativeName>
        <fullName evidence="4">Histidyl-tRNA synthetase</fullName>
        <shortName evidence="4">HisRS</shortName>
    </alternativeName>
</protein>
<dbReference type="GO" id="GO:0006427">
    <property type="term" value="P:histidyl-tRNA aminoacylation"/>
    <property type="evidence" value="ECO:0007669"/>
    <property type="project" value="UniProtKB-UniRule"/>
</dbReference>
<gene>
    <name evidence="7" type="primary">syh</name>
    <name evidence="4" type="synonym">hisS</name>
</gene>
<dbReference type="Gene3D" id="3.40.50.800">
    <property type="entry name" value="Anticodon-binding domain"/>
    <property type="match status" value="1"/>
</dbReference>
<keyword evidence="2 4" id="KW-0547">Nucleotide-binding</keyword>
<feature type="binding site" evidence="5">
    <location>
        <position position="128"/>
    </location>
    <ligand>
        <name>L-histidine</name>
        <dbReference type="ChEBI" id="CHEBI:57595"/>
    </ligand>
</feature>
<sequence length="420" mass="49614">MQALRGTKDILPHEIMIWQHIYDTAKEILTLHNYSEIRTPIIENNELFERSIGNYTDIVNKEMYSFRDQNNRYLTLRPEGTASVARAFISNKLYLENKVNKLWYLGPMFRYERPQKGRQRQFHQLGIEYIGCEQPISDVEVIRLAIKILKRLRLTEYILEINSIGNTKERSQYTIKLKDYLNIYKHDLDVDSQNRLDTNPLRILDSKNQKTKEILINAPKLKQFLDKKSIKHFNEVCKHLSYLNIKYTINEQLVRGLDYYNYTAFELKTNEKSNQNTLCGGGRYDQLINQLGGPSTPSVGWAIGVERLLLAVKDQIKLKTIRNIIHILIPGNKIHLKVWDIIKILEEYKINFEVDLSGSNLNKQIKKAYISKAKICLIIGENELKDEYITIKWLETKIQQKIKFHQLRKYFKYIKKEIKT</sequence>
<keyword evidence="4" id="KW-0648">Protein biosynthesis</keyword>
<dbReference type="PANTHER" id="PTHR43707:SF1">
    <property type="entry name" value="HISTIDINE--TRNA LIGASE, MITOCHONDRIAL-RELATED"/>
    <property type="match status" value="1"/>
</dbReference>
<dbReference type="GO" id="GO:0005524">
    <property type="term" value="F:ATP binding"/>
    <property type="evidence" value="ECO:0007669"/>
    <property type="project" value="UniProtKB-UniRule"/>
</dbReference>
<evidence type="ECO:0000256" key="4">
    <source>
        <dbReference type="HAMAP-Rule" id="MF_00127"/>
    </source>
</evidence>
<name>A0A1Z1MPJ4_9FLOR</name>
<dbReference type="InterPro" id="IPR004154">
    <property type="entry name" value="Anticodon-bd"/>
</dbReference>
<dbReference type="InterPro" id="IPR015807">
    <property type="entry name" value="His-tRNA-ligase"/>
</dbReference>
<dbReference type="GeneID" id="33361621"/>
<comment type="subcellular location">
    <subcellularLocation>
        <location evidence="4">Plastid</location>
        <location evidence="4">Chloroplast</location>
    </subcellularLocation>
</comment>
<dbReference type="PANTHER" id="PTHR43707">
    <property type="entry name" value="HISTIDYL-TRNA SYNTHETASE"/>
    <property type="match status" value="1"/>
</dbReference>
<dbReference type="InterPro" id="IPR036621">
    <property type="entry name" value="Anticodon-bd_dom_sf"/>
</dbReference>
<feature type="binding site" evidence="5">
    <location>
        <position position="124"/>
    </location>
    <ligand>
        <name>L-histidine</name>
        <dbReference type="ChEBI" id="CHEBI:57595"/>
    </ligand>
</feature>
<proteinExistence type="inferred from homology"/>
<dbReference type="Pfam" id="PF13393">
    <property type="entry name" value="tRNA-synt_His"/>
    <property type="match status" value="1"/>
</dbReference>
<geneLocation type="chloroplast" evidence="7"/>
<feature type="domain" description="Aminoacyl-transfer RNA synthetases class-II family profile" evidence="6">
    <location>
        <begin position="1"/>
        <end position="330"/>
    </location>
</feature>
<dbReference type="EC" id="6.1.1.21" evidence="4"/>
<dbReference type="HAMAP" id="MF_00127">
    <property type="entry name" value="His_tRNA_synth"/>
    <property type="match status" value="1"/>
</dbReference>
<feature type="binding site" evidence="5">
    <location>
        <position position="110"/>
    </location>
    <ligand>
        <name>L-histidine</name>
        <dbReference type="ChEBI" id="CHEBI:57595"/>
    </ligand>
</feature>
<dbReference type="GO" id="GO:0009507">
    <property type="term" value="C:chloroplast"/>
    <property type="evidence" value="ECO:0007669"/>
    <property type="project" value="UniProtKB-SubCell"/>
</dbReference>
<keyword evidence="7" id="KW-0934">Plastid</keyword>
<feature type="binding site" evidence="5">
    <location>
        <begin position="259"/>
        <end position="260"/>
    </location>
    <ligand>
        <name>L-histidine</name>
        <dbReference type="ChEBI" id="CHEBI:57595"/>
    </ligand>
</feature>